<dbReference type="GO" id="GO:0061503">
    <property type="term" value="F:tRNA threonylcarbamoyladenosine dehydratase"/>
    <property type="evidence" value="ECO:0007669"/>
    <property type="project" value="TreeGrafter"/>
</dbReference>
<reference evidence="2 3" key="1">
    <citation type="journal article" date="2014" name="Genome Announc.">
        <title>Draft Genome Sequence of Brevibacillus panacihumi Strain W25, a Halotolerant Hydrocarbon-Degrading Bacterium.</title>
        <authorList>
            <person name="Wang X."/>
            <person name="Jin D."/>
            <person name="Zhou L."/>
            <person name="Wu L."/>
            <person name="An W."/>
            <person name="Chen Y."/>
            <person name="Zhao L."/>
        </authorList>
    </citation>
    <scope>NUCLEOTIDE SEQUENCE [LARGE SCALE GENOMIC DNA]</scope>
    <source>
        <strain evidence="2 3">W25</strain>
    </source>
</reference>
<evidence type="ECO:0000259" key="1">
    <source>
        <dbReference type="Pfam" id="PF00899"/>
    </source>
</evidence>
<evidence type="ECO:0000313" key="3">
    <source>
        <dbReference type="Proteomes" id="UP000017973"/>
    </source>
</evidence>
<evidence type="ECO:0000313" key="2">
    <source>
        <dbReference type="EMBL" id="EST52403.1"/>
    </source>
</evidence>
<dbReference type="CDD" id="cd01483">
    <property type="entry name" value="E1_enzyme_family"/>
    <property type="match status" value="1"/>
</dbReference>
<feature type="domain" description="THIF-type NAD/FAD binding fold" evidence="1">
    <location>
        <begin position="118"/>
        <end position="283"/>
    </location>
</feature>
<dbReference type="HOGENOM" id="CLU_050514_0_0_9"/>
<dbReference type="AlphaFoldDB" id="V6MAK5"/>
<keyword evidence="3" id="KW-1185">Reference proteome</keyword>
<dbReference type="eggNOG" id="COG0476">
    <property type="taxonomic scope" value="Bacteria"/>
</dbReference>
<dbReference type="InterPro" id="IPR035985">
    <property type="entry name" value="Ubiquitin-activating_enz"/>
</dbReference>
<name>V6MAK5_9BACL</name>
<proteinExistence type="predicted"/>
<dbReference type="InterPro" id="IPR045886">
    <property type="entry name" value="ThiF/MoeB/HesA"/>
</dbReference>
<organism evidence="2 3">
    <name type="scientific">Brevibacillus panacihumi W25</name>
    <dbReference type="NCBI Taxonomy" id="1408254"/>
    <lineage>
        <taxon>Bacteria</taxon>
        <taxon>Bacillati</taxon>
        <taxon>Bacillota</taxon>
        <taxon>Bacilli</taxon>
        <taxon>Bacillales</taxon>
        <taxon>Paenibacillaceae</taxon>
        <taxon>Brevibacillus</taxon>
    </lineage>
</organism>
<sequence length="381" mass="43512">MQNSMTIPIARSREGEKPYSYTPLFFRLANRQDKEQMHDLMEKIPHLEVMDTYLSQLEEWVKAMQPGRRWTPEELSAEVERQIGEKDVAELGVWVYYPWKQLLVHLLDEEAFTFVRTNRNRNKITAEEQLRLREQKIGVIGLSVGHSIAMTLAMERIAGELRLADFDALELSNLNRIRAGVHELGVPKVVIAARAIAEIDPFLKVICYEEGITEENIDDFFSEGGKLNLVLDECDSLDVKMLIRFKAREMGIPVVMETSDRGMIDVERFDLEPERPIFHGLLEGMDMEVLKNLSNQEKIPHVLKIVGYETMSSRLKESLQEVGSTILTWPQLASSIMLGAASGTDACRRIGLGQTCDSGRYYVDLEELVGYRKQEQAGRSF</sequence>
<dbReference type="Gene3D" id="3.40.50.720">
    <property type="entry name" value="NAD(P)-binding Rossmann-like Domain"/>
    <property type="match status" value="1"/>
</dbReference>
<dbReference type="PANTHER" id="PTHR43267:SF3">
    <property type="entry name" value="THIF PROTEIN"/>
    <property type="match status" value="1"/>
</dbReference>
<dbReference type="NCBIfam" id="NF005901">
    <property type="entry name" value="PRK07877.1"/>
    <property type="match status" value="1"/>
</dbReference>
<dbReference type="PANTHER" id="PTHR43267">
    <property type="entry name" value="TRNA THREONYLCARBAMOYLADENOSINE DEHYDRATASE"/>
    <property type="match status" value="1"/>
</dbReference>
<dbReference type="PATRIC" id="fig|1408254.3.peg.3054"/>
<dbReference type="STRING" id="1408254.T458_15610"/>
<accession>V6MAK5</accession>
<dbReference type="GO" id="GO:0061504">
    <property type="term" value="P:cyclic threonylcarbamoyladenosine biosynthetic process"/>
    <property type="evidence" value="ECO:0007669"/>
    <property type="project" value="TreeGrafter"/>
</dbReference>
<protein>
    <recommendedName>
        <fullName evidence="1">THIF-type NAD/FAD binding fold domain-containing protein</fullName>
    </recommendedName>
</protein>
<dbReference type="Proteomes" id="UP000017973">
    <property type="component" value="Unassembled WGS sequence"/>
</dbReference>
<dbReference type="SUPFAM" id="SSF69572">
    <property type="entry name" value="Activating enzymes of the ubiquitin-like proteins"/>
    <property type="match status" value="1"/>
</dbReference>
<comment type="caution">
    <text evidence="2">The sequence shown here is derived from an EMBL/GenBank/DDBJ whole genome shotgun (WGS) entry which is preliminary data.</text>
</comment>
<dbReference type="GO" id="GO:0008641">
    <property type="term" value="F:ubiquitin-like modifier activating enzyme activity"/>
    <property type="evidence" value="ECO:0007669"/>
    <property type="project" value="InterPro"/>
</dbReference>
<gene>
    <name evidence="2" type="ORF">T458_15610</name>
</gene>
<dbReference type="Pfam" id="PF00899">
    <property type="entry name" value="ThiF"/>
    <property type="match status" value="1"/>
</dbReference>
<dbReference type="EMBL" id="AYJU01000017">
    <property type="protein sequence ID" value="EST52403.1"/>
    <property type="molecule type" value="Genomic_DNA"/>
</dbReference>
<dbReference type="InterPro" id="IPR000594">
    <property type="entry name" value="ThiF_NAD_FAD-bd"/>
</dbReference>